<protein>
    <submittedName>
        <fullName evidence="1">Uncharacterized protein</fullName>
    </submittedName>
</protein>
<evidence type="ECO:0000313" key="1">
    <source>
        <dbReference type="EMBL" id="SFN52264.1"/>
    </source>
</evidence>
<reference evidence="2" key="1">
    <citation type="submission" date="2016-10" db="EMBL/GenBank/DDBJ databases">
        <authorList>
            <person name="Varghese N."/>
            <person name="Submissions S."/>
        </authorList>
    </citation>
    <scope>NUCLEOTIDE SEQUENCE [LARGE SCALE GENOMIC DNA]</scope>
    <source>
        <strain evidence="2">DSM 25575</strain>
    </source>
</reference>
<accession>A0A1I4ZPT0</accession>
<sequence>MILNTEAGVLYDHPSNLRFATPPAEENFRLILYKVAVKC</sequence>
<gene>
    <name evidence="1" type="ORF">SAMN05421594_3147</name>
</gene>
<organism evidence="1 2">
    <name type="scientific">Chryseobacterium oleae</name>
    <dbReference type="NCBI Taxonomy" id="491207"/>
    <lineage>
        <taxon>Bacteria</taxon>
        <taxon>Pseudomonadati</taxon>
        <taxon>Bacteroidota</taxon>
        <taxon>Flavobacteriia</taxon>
        <taxon>Flavobacteriales</taxon>
        <taxon>Weeksellaceae</taxon>
        <taxon>Chryseobacterium group</taxon>
        <taxon>Chryseobacterium</taxon>
    </lineage>
</organism>
<dbReference type="Proteomes" id="UP000198769">
    <property type="component" value="Unassembled WGS sequence"/>
</dbReference>
<evidence type="ECO:0000313" key="2">
    <source>
        <dbReference type="Proteomes" id="UP000198769"/>
    </source>
</evidence>
<dbReference type="AlphaFoldDB" id="A0A1I4ZPT0"/>
<keyword evidence="2" id="KW-1185">Reference proteome</keyword>
<proteinExistence type="predicted"/>
<dbReference type="EMBL" id="FOVD01000004">
    <property type="protein sequence ID" value="SFN52264.1"/>
    <property type="molecule type" value="Genomic_DNA"/>
</dbReference>
<name>A0A1I4ZPT0_CHROL</name>